<dbReference type="Proteomes" id="UP000317982">
    <property type="component" value="Unassembled WGS sequence"/>
</dbReference>
<keyword evidence="1" id="KW-0285">Flavoprotein</keyword>
<evidence type="ECO:0000259" key="4">
    <source>
        <dbReference type="PROSITE" id="PS51387"/>
    </source>
</evidence>
<dbReference type="Gene3D" id="3.30.390.50">
    <property type="entry name" value="CO dehydrogenase flavoprotein, C-terminal domain"/>
    <property type="match status" value="1"/>
</dbReference>
<dbReference type="RefSeq" id="WP_142709534.1">
    <property type="nucleotide sequence ID" value="NZ_VIRS01000048.1"/>
</dbReference>
<keyword evidence="3" id="KW-0560">Oxidoreductase</keyword>
<evidence type="ECO:0000313" key="5">
    <source>
        <dbReference type="EMBL" id="TQS40078.1"/>
    </source>
</evidence>
<reference evidence="5 6" key="1">
    <citation type="submission" date="2019-07" db="EMBL/GenBank/DDBJ databases">
        <title>Cryptosporangium phraense sp. nov., isolated from plant litter.</title>
        <authorList>
            <person name="Suriyachadkun C."/>
        </authorList>
    </citation>
    <scope>NUCLEOTIDE SEQUENCE [LARGE SCALE GENOMIC DNA]</scope>
    <source>
        <strain evidence="5 6">A-T 5661</strain>
    </source>
</reference>
<dbReference type="Gene3D" id="3.30.43.10">
    <property type="entry name" value="Uridine Diphospho-n-acetylenolpyruvylglucosamine Reductase, domain 2"/>
    <property type="match status" value="1"/>
</dbReference>
<dbReference type="InterPro" id="IPR036683">
    <property type="entry name" value="CO_DH_flav_C_dom_sf"/>
</dbReference>
<name>A0A545AFG5_9ACTN</name>
<evidence type="ECO:0000256" key="3">
    <source>
        <dbReference type="ARBA" id="ARBA00023002"/>
    </source>
</evidence>
<dbReference type="SMART" id="SM01092">
    <property type="entry name" value="CO_deh_flav_C"/>
    <property type="match status" value="1"/>
</dbReference>
<dbReference type="GO" id="GO:0071949">
    <property type="term" value="F:FAD binding"/>
    <property type="evidence" value="ECO:0007669"/>
    <property type="project" value="InterPro"/>
</dbReference>
<dbReference type="PANTHER" id="PTHR42659">
    <property type="entry name" value="XANTHINE DEHYDROGENASE SUBUNIT C-RELATED"/>
    <property type="match status" value="1"/>
</dbReference>
<evidence type="ECO:0000256" key="1">
    <source>
        <dbReference type="ARBA" id="ARBA00022630"/>
    </source>
</evidence>
<dbReference type="GO" id="GO:0016491">
    <property type="term" value="F:oxidoreductase activity"/>
    <property type="evidence" value="ECO:0007669"/>
    <property type="project" value="UniProtKB-KW"/>
</dbReference>
<evidence type="ECO:0000313" key="6">
    <source>
        <dbReference type="Proteomes" id="UP000317982"/>
    </source>
</evidence>
<dbReference type="PANTHER" id="PTHR42659:SF2">
    <property type="entry name" value="XANTHINE DEHYDROGENASE SUBUNIT C-RELATED"/>
    <property type="match status" value="1"/>
</dbReference>
<sequence>MKPSAFEYNRPETLTEALDVLAELGPDGKVLAGGQSLVPLLNMRLAAPAHLVDVNRLAELSRVEVTPDAVTVGAIARHAEIEHHADASRALPLLRQALTHVAHPTIRNRGTTVGSIVHADPAGEMPSVLVLLGGSVQLASSSGSRTVAAEDFFLAPLESATEAGELATSVTFPIPAGHTGTAWLEVSRRHGDYAMCGLGALVTLDEDLRVASARATYVSMGPTPVSVDFTGSVVGRSYDSADWSDAARLAVESVEPEEDIHATAEYRRHLAGVLTGRALKAAAAHAVARTEVPA</sequence>
<dbReference type="Gene3D" id="3.30.465.10">
    <property type="match status" value="1"/>
</dbReference>
<keyword evidence="6" id="KW-1185">Reference proteome</keyword>
<feature type="domain" description="FAD-binding PCMH-type" evidence="4">
    <location>
        <begin position="1"/>
        <end position="177"/>
    </location>
</feature>
<dbReference type="InterPro" id="IPR036318">
    <property type="entry name" value="FAD-bd_PCMH-like_sf"/>
</dbReference>
<evidence type="ECO:0000256" key="2">
    <source>
        <dbReference type="ARBA" id="ARBA00022827"/>
    </source>
</evidence>
<dbReference type="InterPro" id="IPR005107">
    <property type="entry name" value="CO_DH_flav_C"/>
</dbReference>
<protein>
    <submittedName>
        <fullName evidence="5">Xanthine dehydrogenase family protein subunit M</fullName>
    </submittedName>
</protein>
<organism evidence="5 6">
    <name type="scientific">Cryptosporangium phraense</name>
    <dbReference type="NCBI Taxonomy" id="2593070"/>
    <lineage>
        <taxon>Bacteria</taxon>
        <taxon>Bacillati</taxon>
        <taxon>Actinomycetota</taxon>
        <taxon>Actinomycetes</taxon>
        <taxon>Cryptosporangiales</taxon>
        <taxon>Cryptosporangiaceae</taxon>
        <taxon>Cryptosporangium</taxon>
    </lineage>
</organism>
<dbReference type="Pfam" id="PF00941">
    <property type="entry name" value="FAD_binding_5"/>
    <property type="match status" value="1"/>
</dbReference>
<dbReference type="SUPFAM" id="SSF56176">
    <property type="entry name" value="FAD-binding/transporter-associated domain-like"/>
    <property type="match status" value="1"/>
</dbReference>
<comment type="caution">
    <text evidence="5">The sequence shown here is derived from an EMBL/GenBank/DDBJ whole genome shotgun (WGS) entry which is preliminary data.</text>
</comment>
<proteinExistence type="predicted"/>
<dbReference type="EMBL" id="VIRS01000048">
    <property type="protein sequence ID" value="TQS40078.1"/>
    <property type="molecule type" value="Genomic_DNA"/>
</dbReference>
<dbReference type="InParanoid" id="A0A545AFG5"/>
<dbReference type="OrthoDB" id="9793944at2"/>
<dbReference type="InterPro" id="IPR051312">
    <property type="entry name" value="Diverse_Substr_Oxidored"/>
</dbReference>
<dbReference type="InterPro" id="IPR016169">
    <property type="entry name" value="FAD-bd_PCMH_sub2"/>
</dbReference>
<dbReference type="InterPro" id="IPR016167">
    <property type="entry name" value="FAD-bd_PCMH_sub1"/>
</dbReference>
<dbReference type="AlphaFoldDB" id="A0A545AFG5"/>
<gene>
    <name evidence="5" type="ORF">FL583_36780</name>
</gene>
<dbReference type="InterPro" id="IPR016166">
    <property type="entry name" value="FAD-bd_PCMH"/>
</dbReference>
<dbReference type="InterPro" id="IPR002346">
    <property type="entry name" value="Mopterin_DH_FAD-bd"/>
</dbReference>
<dbReference type="PROSITE" id="PS51387">
    <property type="entry name" value="FAD_PCMH"/>
    <property type="match status" value="1"/>
</dbReference>
<dbReference type="SUPFAM" id="SSF55447">
    <property type="entry name" value="CO dehydrogenase flavoprotein C-terminal domain-like"/>
    <property type="match status" value="1"/>
</dbReference>
<keyword evidence="2" id="KW-0274">FAD</keyword>
<accession>A0A545AFG5</accession>
<dbReference type="Pfam" id="PF03450">
    <property type="entry name" value="CO_deh_flav_C"/>
    <property type="match status" value="1"/>
</dbReference>